<dbReference type="OrthoDB" id="10264298at2759"/>
<dbReference type="EMBL" id="JAFJMO010000010">
    <property type="protein sequence ID" value="KAJ8265606.1"/>
    <property type="molecule type" value="Genomic_DNA"/>
</dbReference>
<dbReference type="InterPro" id="IPR025252">
    <property type="entry name" value="DUF4200"/>
</dbReference>
<dbReference type="PANTHER" id="PTHR21683">
    <property type="entry name" value="COILED-COIL DOMAIN-CONTAINING PROTEIN 42 LIKE-2-LIKE-RELATED"/>
    <property type="match status" value="1"/>
</dbReference>
<proteinExistence type="predicted"/>
<dbReference type="Proteomes" id="UP001152803">
    <property type="component" value="Unassembled WGS sequence"/>
</dbReference>
<organism evidence="4 5">
    <name type="scientific">Conger conger</name>
    <name type="common">Conger eel</name>
    <name type="synonym">Muraena conger</name>
    <dbReference type="NCBI Taxonomy" id="82655"/>
    <lineage>
        <taxon>Eukaryota</taxon>
        <taxon>Metazoa</taxon>
        <taxon>Chordata</taxon>
        <taxon>Craniata</taxon>
        <taxon>Vertebrata</taxon>
        <taxon>Euteleostomi</taxon>
        <taxon>Actinopterygii</taxon>
        <taxon>Neopterygii</taxon>
        <taxon>Teleostei</taxon>
        <taxon>Anguilliformes</taxon>
        <taxon>Congridae</taxon>
        <taxon>Conger</taxon>
    </lineage>
</organism>
<evidence type="ECO:0000313" key="4">
    <source>
        <dbReference type="EMBL" id="KAJ8265606.1"/>
    </source>
</evidence>
<name>A0A9Q1DBX1_CONCO</name>
<accession>A0A9Q1DBX1</accession>
<sequence>MRKSTCCHLKQYCNNKVALEAAVNEIHSSFKMSKKNMELDNEDEKPFSSLKLMQRKQDADAANTELRMQAQFESALRSVEEHKGHLRQTVERMEKCKEDFKEYLKIKDLNRQLAVKKAKHDKLLTHQKQEHLHDLREETKELVQLKERLEKRVQNYEQYHHCMDRVVLASKRDAAQMISRYNSLMMARDNMQLTTQQNQEAAQKARSNLAILSKESSDAIMQLNCRLAQLQRALDEAQQNRVHWENTWACIQKTAAKKTMLFGQIRMGTLNLYRHVCKNSRFCQAFPVDPEDSSGQLEMIQMFINEWMSSLKLEASSAS</sequence>
<gene>
    <name evidence="4" type="ORF">COCON_G00147050</name>
</gene>
<evidence type="ECO:0000256" key="2">
    <source>
        <dbReference type="SAM" id="Coils"/>
    </source>
</evidence>
<evidence type="ECO:0000313" key="5">
    <source>
        <dbReference type="Proteomes" id="UP001152803"/>
    </source>
</evidence>
<comment type="caution">
    <text evidence="4">The sequence shown here is derived from an EMBL/GenBank/DDBJ whole genome shotgun (WGS) entry which is preliminary data.</text>
</comment>
<dbReference type="InterPro" id="IPR051147">
    <property type="entry name" value="CFAP_domain-containing"/>
</dbReference>
<dbReference type="AlphaFoldDB" id="A0A9Q1DBX1"/>
<feature type="domain" description="DUF4200" evidence="3">
    <location>
        <begin position="53"/>
        <end position="167"/>
    </location>
</feature>
<evidence type="ECO:0000259" key="3">
    <source>
        <dbReference type="Pfam" id="PF13863"/>
    </source>
</evidence>
<dbReference type="PANTHER" id="PTHR21683:SF2">
    <property type="entry name" value="COILED-COIL DOMAIN-CONTAINING PROTEIN 42 LIKE-2-LIKE"/>
    <property type="match status" value="1"/>
</dbReference>
<dbReference type="GO" id="GO:0005856">
    <property type="term" value="C:cytoskeleton"/>
    <property type="evidence" value="ECO:0007669"/>
    <property type="project" value="UniProtKB-ARBA"/>
</dbReference>
<reference evidence="4" key="1">
    <citation type="journal article" date="2023" name="Science">
        <title>Genome structures resolve the early diversification of teleost fishes.</title>
        <authorList>
            <person name="Parey E."/>
            <person name="Louis A."/>
            <person name="Montfort J."/>
            <person name="Bouchez O."/>
            <person name="Roques C."/>
            <person name="Iampietro C."/>
            <person name="Lluch J."/>
            <person name="Castinel A."/>
            <person name="Donnadieu C."/>
            <person name="Desvignes T."/>
            <person name="Floi Bucao C."/>
            <person name="Jouanno E."/>
            <person name="Wen M."/>
            <person name="Mejri S."/>
            <person name="Dirks R."/>
            <person name="Jansen H."/>
            <person name="Henkel C."/>
            <person name="Chen W.J."/>
            <person name="Zahm M."/>
            <person name="Cabau C."/>
            <person name="Klopp C."/>
            <person name="Thompson A.W."/>
            <person name="Robinson-Rechavi M."/>
            <person name="Braasch I."/>
            <person name="Lecointre G."/>
            <person name="Bobe J."/>
            <person name="Postlethwait J.H."/>
            <person name="Berthelot C."/>
            <person name="Roest Crollius H."/>
            <person name="Guiguen Y."/>
        </authorList>
    </citation>
    <scope>NUCLEOTIDE SEQUENCE</scope>
    <source>
        <strain evidence="4">Concon-B</strain>
    </source>
</reference>
<dbReference type="Pfam" id="PF13863">
    <property type="entry name" value="DUF4200"/>
    <property type="match status" value="1"/>
</dbReference>
<evidence type="ECO:0000256" key="1">
    <source>
        <dbReference type="ARBA" id="ARBA00023054"/>
    </source>
</evidence>
<keyword evidence="5" id="KW-1185">Reference proteome</keyword>
<keyword evidence="1 2" id="KW-0175">Coiled coil</keyword>
<feature type="coiled-coil region" evidence="2">
    <location>
        <begin position="128"/>
        <end position="159"/>
    </location>
</feature>
<protein>
    <recommendedName>
        <fullName evidence="3">DUF4200 domain-containing protein</fullName>
    </recommendedName>
</protein>
<feature type="coiled-coil region" evidence="2">
    <location>
        <begin position="213"/>
        <end position="247"/>
    </location>
</feature>